<name>A0AA42PB58_STUST</name>
<feature type="transmembrane region" description="Helical" evidence="1">
    <location>
        <begin position="67"/>
        <end position="96"/>
    </location>
</feature>
<keyword evidence="1" id="KW-1133">Transmembrane helix</keyword>
<evidence type="ECO:0000313" key="3">
    <source>
        <dbReference type="Proteomes" id="UP001158500"/>
    </source>
</evidence>
<protein>
    <submittedName>
        <fullName evidence="2">Uncharacterized protein</fullName>
    </submittedName>
</protein>
<keyword evidence="1" id="KW-0472">Membrane</keyword>
<dbReference type="EMBL" id="JAOCAE010000008">
    <property type="protein sequence ID" value="MDH1237055.1"/>
    <property type="molecule type" value="Genomic_DNA"/>
</dbReference>
<proteinExistence type="predicted"/>
<sequence length="104" mass="11945">MRSKELEALLLLITALTKPKPWVMAAVSFYFLTVFKWISEGQAIYFDNWQIILSGMLNSNVPIEQKFFLIGFFCLLTAISLTSINIVKIIAIQLFLRFGKKPEL</sequence>
<dbReference type="Proteomes" id="UP001158500">
    <property type="component" value="Unassembled WGS sequence"/>
</dbReference>
<gene>
    <name evidence="2" type="ORF">N5C32_13535</name>
</gene>
<organism evidence="2 3">
    <name type="scientific">Stutzerimonas stutzeri</name>
    <name type="common">Pseudomonas stutzeri</name>
    <dbReference type="NCBI Taxonomy" id="316"/>
    <lineage>
        <taxon>Bacteria</taxon>
        <taxon>Pseudomonadati</taxon>
        <taxon>Pseudomonadota</taxon>
        <taxon>Gammaproteobacteria</taxon>
        <taxon>Pseudomonadales</taxon>
        <taxon>Pseudomonadaceae</taxon>
        <taxon>Stutzerimonas</taxon>
    </lineage>
</organism>
<evidence type="ECO:0000256" key="1">
    <source>
        <dbReference type="SAM" id="Phobius"/>
    </source>
</evidence>
<dbReference type="RefSeq" id="WP_279641587.1">
    <property type="nucleotide sequence ID" value="NZ_JAOCAE010000008.1"/>
</dbReference>
<accession>A0AA42PB58</accession>
<keyword evidence="1" id="KW-0812">Transmembrane</keyword>
<comment type="caution">
    <text evidence="2">The sequence shown here is derived from an EMBL/GenBank/DDBJ whole genome shotgun (WGS) entry which is preliminary data.</text>
</comment>
<dbReference type="AlphaFoldDB" id="A0AA42PB58"/>
<reference evidence="2" key="1">
    <citation type="submission" date="2022-09" db="EMBL/GenBank/DDBJ databases">
        <title>Intensive care unit water sources are persistently colonized with multi-drug resistant bacteria and are the site of extensive horizontal gene transfer of antibiotic resistance genes.</title>
        <authorList>
            <person name="Diorio-Toth L."/>
        </authorList>
    </citation>
    <scope>NUCLEOTIDE SEQUENCE</scope>
    <source>
        <strain evidence="2">GD03947</strain>
    </source>
</reference>
<evidence type="ECO:0000313" key="2">
    <source>
        <dbReference type="EMBL" id="MDH1237055.1"/>
    </source>
</evidence>